<proteinExistence type="predicted"/>
<dbReference type="AlphaFoldDB" id="A0A914DUI7"/>
<evidence type="ECO:0000313" key="1">
    <source>
        <dbReference type="Proteomes" id="UP000887540"/>
    </source>
</evidence>
<sequence>MFVMPCDNPRERTICKKSPVQRKEPNNSTTTTSIPSSTNVSALMENYYSRQSTAIECPSTDPLISCPLPTFVCPLPPKQYAVPDTDSSIFCESGWTYFNSTNKCYKVNFNKEAGVAGDRTYKNGVDIVVLESALPIHWTIDPLLACDLLIIHVPYLFV</sequence>
<dbReference type="Proteomes" id="UP000887540">
    <property type="component" value="Unplaced"/>
</dbReference>
<dbReference type="WBParaSite" id="ACRNAN_scaffold4005.g19852.t1">
    <property type="protein sequence ID" value="ACRNAN_scaffold4005.g19852.t1"/>
    <property type="gene ID" value="ACRNAN_scaffold4005.g19852"/>
</dbReference>
<protein>
    <submittedName>
        <fullName evidence="2">Uncharacterized protein</fullName>
    </submittedName>
</protein>
<keyword evidence="1" id="KW-1185">Reference proteome</keyword>
<organism evidence="1 2">
    <name type="scientific">Acrobeloides nanus</name>
    <dbReference type="NCBI Taxonomy" id="290746"/>
    <lineage>
        <taxon>Eukaryota</taxon>
        <taxon>Metazoa</taxon>
        <taxon>Ecdysozoa</taxon>
        <taxon>Nematoda</taxon>
        <taxon>Chromadorea</taxon>
        <taxon>Rhabditida</taxon>
        <taxon>Tylenchina</taxon>
        <taxon>Cephalobomorpha</taxon>
        <taxon>Cephaloboidea</taxon>
        <taxon>Cephalobidae</taxon>
        <taxon>Acrobeloides</taxon>
    </lineage>
</organism>
<evidence type="ECO:0000313" key="2">
    <source>
        <dbReference type="WBParaSite" id="ACRNAN_scaffold4005.g19852.t1"/>
    </source>
</evidence>
<reference evidence="2" key="1">
    <citation type="submission" date="2022-11" db="UniProtKB">
        <authorList>
            <consortium name="WormBaseParasite"/>
        </authorList>
    </citation>
    <scope>IDENTIFICATION</scope>
</reference>
<accession>A0A914DUI7</accession>
<name>A0A914DUI7_9BILA</name>